<dbReference type="InterPro" id="IPR007751">
    <property type="entry name" value="DUF676_lipase-like"/>
</dbReference>
<dbReference type="InterPro" id="IPR011990">
    <property type="entry name" value="TPR-like_helical_dom_sf"/>
</dbReference>
<dbReference type="InterPro" id="IPR002182">
    <property type="entry name" value="NB-ARC"/>
</dbReference>
<gene>
    <name evidence="6" type="ORF">K461DRAFT_140501</name>
</gene>
<organism evidence="6 7">
    <name type="scientific">Myriangium duriaei CBS 260.36</name>
    <dbReference type="NCBI Taxonomy" id="1168546"/>
    <lineage>
        <taxon>Eukaryota</taxon>
        <taxon>Fungi</taxon>
        <taxon>Dikarya</taxon>
        <taxon>Ascomycota</taxon>
        <taxon>Pezizomycotina</taxon>
        <taxon>Dothideomycetes</taxon>
        <taxon>Dothideomycetidae</taxon>
        <taxon>Myriangiales</taxon>
        <taxon>Myriangiaceae</taxon>
        <taxon>Myriangium</taxon>
    </lineage>
</organism>
<evidence type="ECO:0008006" key="8">
    <source>
        <dbReference type="Google" id="ProtNLM"/>
    </source>
</evidence>
<dbReference type="Pfam" id="PF00931">
    <property type="entry name" value="NB-ARC"/>
    <property type="match status" value="1"/>
</dbReference>
<accession>A0A9P4J3J4</accession>
<dbReference type="SUPFAM" id="SSF52540">
    <property type="entry name" value="P-loop containing nucleoside triphosphate hydrolases"/>
    <property type="match status" value="1"/>
</dbReference>
<comment type="caution">
    <text evidence="6">The sequence shown here is derived from an EMBL/GenBank/DDBJ whole genome shotgun (WGS) entry which is preliminary data.</text>
</comment>
<feature type="repeat" description="TPR" evidence="2">
    <location>
        <begin position="804"/>
        <end position="837"/>
    </location>
</feature>
<evidence type="ECO:0000259" key="4">
    <source>
        <dbReference type="Pfam" id="PF00931"/>
    </source>
</evidence>
<evidence type="ECO:0000313" key="7">
    <source>
        <dbReference type="Proteomes" id="UP000799439"/>
    </source>
</evidence>
<dbReference type="PANTHER" id="PTHR46082">
    <property type="entry name" value="ATP/GTP-BINDING PROTEIN-RELATED"/>
    <property type="match status" value="1"/>
</dbReference>
<dbReference type="Pfam" id="PF05057">
    <property type="entry name" value="DUF676"/>
    <property type="match status" value="1"/>
</dbReference>
<dbReference type="PROSITE" id="PS50005">
    <property type="entry name" value="TPR"/>
    <property type="match status" value="1"/>
</dbReference>
<keyword evidence="2" id="KW-0802">TPR repeat</keyword>
<dbReference type="Gene3D" id="1.25.40.10">
    <property type="entry name" value="Tetratricopeptide repeat domain"/>
    <property type="match status" value="1"/>
</dbReference>
<dbReference type="EMBL" id="ML996085">
    <property type="protein sequence ID" value="KAF2153440.1"/>
    <property type="molecule type" value="Genomic_DNA"/>
</dbReference>
<proteinExistence type="inferred from homology"/>
<dbReference type="Gene3D" id="3.40.50.1820">
    <property type="entry name" value="alpha/beta hydrolase"/>
    <property type="match status" value="1"/>
</dbReference>
<dbReference type="InterPro" id="IPR029058">
    <property type="entry name" value="AB_hydrolase_fold"/>
</dbReference>
<evidence type="ECO:0000256" key="2">
    <source>
        <dbReference type="PROSITE-ProRule" id="PRU00339"/>
    </source>
</evidence>
<dbReference type="InterPro" id="IPR019734">
    <property type="entry name" value="TPR_rpt"/>
</dbReference>
<reference evidence="6" key="1">
    <citation type="journal article" date="2020" name="Stud. Mycol.">
        <title>101 Dothideomycetes genomes: a test case for predicting lifestyles and emergence of pathogens.</title>
        <authorList>
            <person name="Haridas S."/>
            <person name="Albert R."/>
            <person name="Binder M."/>
            <person name="Bloem J."/>
            <person name="Labutti K."/>
            <person name="Salamov A."/>
            <person name="Andreopoulos B."/>
            <person name="Baker S."/>
            <person name="Barry K."/>
            <person name="Bills G."/>
            <person name="Bluhm B."/>
            <person name="Cannon C."/>
            <person name="Castanera R."/>
            <person name="Culley D."/>
            <person name="Daum C."/>
            <person name="Ezra D."/>
            <person name="Gonzalez J."/>
            <person name="Henrissat B."/>
            <person name="Kuo A."/>
            <person name="Liang C."/>
            <person name="Lipzen A."/>
            <person name="Lutzoni F."/>
            <person name="Magnuson J."/>
            <person name="Mondo S."/>
            <person name="Nolan M."/>
            <person name="Ohm R."/>
            <person name="Pangilinan J."/>
            <person name="Park H.-J."/>
            <person name="Ramirez L."/>
            <person name="Alfaro M."/>
            <person name="Sun H."/>
            <person name="Tritt A."/>
            <person name="Yoshinaga Y."/>
            <person name="Zwiers L.-H."/>
            <person name="Turgeon B."/>
            <person name="Goodwin S."/>
            <person name="Spatafora J."/>
            <person name="Crous P."/>
            <person name="Grigoriev I."/>
        </authorList>
    </citation>
    <scope>NUCLEOTIDE SEQUENCE</scope>
    <source>
        <strain evidence="6">CBS 260.36</strain>
    </source>
</reference>
<dbReference type="InterPro" id="IPR053137">
    <property type="entry name" value="NLR-like"/>
</dbReference>
<feature type="region of interest" description="Disordered" evidence="3">
    <location>
        <begin position="10"/>
        <end position="42"/>
    </location>
</feature>
<feature type="domain" description="NB-ARC" evidence="4">
    <location>
        <begin position="348"/>
        <end position="512"/>
    </location>
</feature>
<dbReference type="InterPro" id="IPR027417">
    <property type="entry name" value="P-loop_NTPase"/>
</dbReference>
<feature type="domain" description="DUF676" evidence="5">
    <location>
        <begin position="54"/>
        <end position="184"/>
    </location>
</feature>
<dbReference type="GO" id="GO:0043531">
    <property type="term" value="F:ADP binding"/>
    <property type="evidence" value="ECO:0007669"/>
    <property type="project" value="InterPro"/>
</dbReference>
<dbReference type="Proteomes" id="UP000799439">
    <property type="component" value="Unassembled WGS sequence"/>
</dbReference>
<dbReference type="PANTHER" id="PTHR46082:SF6">
    <property type="entry name" value="AAA+ ATPASE DOMAIN-CONTAINING PROTEIN-RELATED"/>
    <property type="match status" value="1"/>
</dbReference>
<sequence>MPPLTHLFRRRKSATGQTPNSSSAAISIGGSGSSTQHPQGVHVEAEGTDPVIDIVAIHGLNGHRDKTWTATNGVNWLRDLFPLDLPNARIMSWGYDANTHTAGQVSCQYLYDHARNLVSDLCMERQLTKTERRPIIFIAHSLGGIVVKSALIHSDAARKDALAEHRSITLSTIGIIFMGTPHQGGNGVALGTSLTNIASIFVATSDRLLQHLERDSEWLQQQLGQYAPISSSFITKFAFEEYPTKTVLGHSIMVVPRASAIVPGMADGESIVIPADHIHMVKFASKSDTGYRKISGHARLIAERAVVEIENRWETHNKIVDALSIGHAVHHIIPFTRNPNFIGRVTALAELQQRLFLRRDCQRLAIVGLGGIGKTQVALQLAYWAKDNQPDHSILWLSAMSAESFRQGCQDIVNRLPIAKVFDQDDPRDLVRRHLSSIKMNRYLLVIDNADDMELFFGSSGTCLSAFLPAHDNGLTVFTTRHEEAAASLAGNNVLELGKLNLHEGRELLKKSLRHVNRASERETEASTLLEQLDFHPLAITQAVAYLNIHRIQITEYLQLLQSTPHDLVSLISREFQDNTRYPSSRNAIATTWLVSFDQIRKLKSSAADLLCLISRIEFRAIPRSLLVRSSEEETTFAIGTLQSYAFIVRQGSSDLYDMHRLVHLAAAIWADKNAMSTSISEKAVQHMATIFPDHKTDLWQQCLPHAIRLVSNQEVHDTSDRNSLCFTIGLGLFLNARYRESLSWLSEVYEWRKQRLEENDPDLLESTKRLARALEQNGYLMRSVKMMESVIEIEERAFNGASHSSQHHLGVLYMANGQTQDAIKTFQRLIHAEKLTKPEHDRHLLETQHMLAMTYHHSGGQVLDAIRLLEHVVNIRKRCLSQEHPNRLASEQELAKAYH</sequence>
<name>A0A9P4J3J4_9PEZI</name>
<dbReference type="Gene3D" id="3.40.50.300">
    <property type="entry name" value="P-loop containing nucleotide triphosphate hydrolases"/>
    <property type="match status" value="1"/>
</dbReference>
<evidence type="ECO:0000313" key="6">
    <source>
        <dbReference type="EMBL" id="KAF2153440.1"/>
    </source>
</evidence>
<comment type="similarity">
    <text evidence="1">Belongs to the putative lipase ROG1 family.</text>
</comment>
<dbReference type="SUPFAM" id="SSF53474">
    <property type="entry name" value="alpha/beta-Hydrolases"/>
    <property type="match status" value="1"/>
</dbReference>
<dbReference type="Pfam" id="PF13374">
    <property type="entry name" value="TPR_10"/>
    <property type="match status" value="1"/>
</dbReference>
<dbReference type="AlphaFoldDB" id="A0A9P4J3J4"/>
<dbReference type="SUPFAM" id="SSF48452">
    <property type="entry name" value="TPR-like"/>
    <property type="match status" value="1"/>
</dbReference>
<evidence type="ECO:0000256" key="3">
    <source>
        <dbReference type="SAM" id="MobiDB-lite"/>
    </source>
</evidence>
<protein>
    <recommendedName>
        <fullName evidence="8">NB-ARC domain-containing protein</fullName>
    </recommendedName>
</protein>
<evidence type="ECO:0000256" key="1">
    <source>
        <dbReference type="ARBA" id="ARBA00007920"/>
    </source>
</evidence>
<dbReference type="OrthoDB" id="1658288at2759"/>
<keyword evidence="7" id="KW-1185">Reference proteome</keyword>
<evidence type="ECO:0000259" key="5">
    <source>
        <dbReference type="Pfam" id="PF05057"/>
    </source>
</evidence>